<evidence type="ECO:0000313" key="3">
    <source>
        <dbReference type="Proteomes" id="UP001054945"/>
    </source>
</evidence>
<sequence>MFPKAIRKPPAGNESLPKISNPVDEHITFADAHKKQWQFTPQSQPATSRGNIPSNEDLNSLDKILLIVKNFLLYSNLQVEYFLFSINYKAVAAKSRK</sequence>
<proteinExistence type="predicted"/>
<gene>
    <name evidence="2" type="ORF">CEXT_540961</name>
</gene>
<protein>
    <submittedName>
        <fullName evidence="2">Uncharacterized protein</fullName>
    </submittedName>
</protein>
<accession>A0AAV4YGA2</accession>
<name>A0AAV4YGA2_CAEEX</name>
<keyword evidence="3" id="KW-1185">Reference proteome</keyword>
<dbReference type="Proteomes" id="UP001054945">
    <property type="component" value="Unassembled WGS sequence"/>
</dbReference>
<evidence type="ECO:0000313" key="2">
    <source>
        <dbReference type="EMBL" id="GIZ05320.1"/>
    </source>
</evidence>
<organism evidence="2 3">
    <name type="scientific">Caerostris extrusa</name>
    <name type="common">Bark spider</name>
    <name type="synonym">Caerostris bankana</name>
    <dbReference type="NCBI Taxonomy" id="172846"/>
    <lineage>
        <taxon>Eukaryota</taxon>
        <taxon>Metazoa</taxon>
        <taxon>Ecdysozoa</taxon>
        <taxon>Arthropoda</taxon>
        <taxon>Chelicerata</taxon>
        <taxon>Arachnida</taxon>
        <taxon>Araneae</taxon>
        <taxon>Araneomorphae</taxon>
        <taxon>Entelegynae</taxon>
        <taxon>Araneoidea</taxon>
        <taxon>Araneidae</taxon>
        <taxon>Caerostris</taxon>
    </lineage>
</organism>
<dbReference type="EMBL" id="BPLR01019285">
    <property type="protein sequence ID" value="GIZ05320.1"/>
    <property type="molecule type" value="Genomic_DNA"/>
</dbReference>
<evidence type="ECO:0000256" key="1">
    <source>
        <dbReference type="SAM" id="MobiDB-lite"/>
    </source>
</evidence>
<comment type="caution">
    <text evidence="2">The sequence shown here is derived from an EMBL/GenBank/DDBJ whole genome shotgun (WGS) entry which is preliminary data.</text>
</comment>
<feature type="region of interest" description="Disordered" evidence="1">
    <location>
        <begin position="1"/>
        <end position="20"/>
    </location>
</feature>
<dbReference type="AlphaFoldDB" id="A0AAV4YGA2"/>
<reference evidence="2 3" key="1">
    <citation type="submission" date="2021-06" db="EMBL/GenBank/DDBJ databases">
        <title>Caerostris extrusa draft genome.</title>
        <authorList>
            <person name="Kono N."/>
            <person name="Arakawa K."/>
        </authorList>
    </citation>
    <scope>NUCLEOTIDE SEQUENCE [LARGE SCALE GENOMIC DNA]</scope>
</reference>